<keyword evidence="3" id="KW-1185">Reference proteome</keyword>
<gene>
    <name evidence="2" type="ORF">M3I01_002285</name>
</gene>
<dbReference type="InterPro" id="IPR023214">
    <property type="entry name" value="HAD_sf"/>
</dbReference>
<sequence length="95" mass="10632">MSHLSSKFRSANADPKTPGTHKGYSTIDMTTAGMPSDVKMISMADIKKERQDKAPFVVGFDIDGTTLFSTPVFYRGPTRVLTQWLFLFRESRLLG</sequence>
<dbReference type="Proteomes" id="UP001139522">
    <property type="component" value="Unassembled WGS sequence"/>
</dbReference>
<feature type="region of interest" description="Disordered" evidence="1">
    <location>
        <begin position="1"/>
        <end position="28"/>
    </location>
</feature>
<dbReference type="Gene3D" id="3.40.50.1000">
    <property type="entry name" value="HAD superfamily/HAD-like"/>
    <property type="match status" value="1"/>
</dbReference>
<protein>
    <submittedName>
        <fullName evidence="2">Uncharacterized protein</fullName>
    </submittedName>
</protein>
<reference evidence="2" key="1">
    <citation type="submission" date="2023-01" db="EMBL/GenBank/DDBJ databases">
        <title>Psychroserpens sp. MSW6 and Marinomonas sp. RSW2, isolated from seawater.</title>
        <authorList>
            <person name="Kristyanto S."/>
            <person name="Jung J."/>
            <person name="Kim J.M."/>
            <person name="Jeon C.O."/>
        </authorList>
    </citation>
    <scope>NUCLEOTIDE SEQUENCE</scope>
    <source>
        <strain evidence="2">RSW2</strain>
    </source>
</reference>
<comment type="caution">
    <text evidence="2">The sequence shown here is derived from an EMBL/GenBank/DDBJ whole genome shotgun (WGS) entry which is preliminary data.</text>
</comment>
<organism evidence="2 3">
    <name type="scientific">Marinomonas maritima</name>
    <dbReference type="NCBI Taxonomy" id="2940935"/>
    <lineage>
        <taxon>Bacteria</taxon>
        <taxon>Pseudomonadati</taxon>
        <taxon>Pseudomonadota</taxon>
        <taxon>Gammaproteobacteria</taxon>
        <taxon>Oceanospirillales</taxon>
        <taxon>Oceanospirillaceae</taxon>
        <taxon>Marinomonas</taxon>
    </lineage>
</organism>
<evidence type="ECO:0000313" key="3">
    <source>
        <dbReference type="Proteomes" id="UP001139522"/>
    </source>
</evidence>
<dbReference type="EMBL" id="JAMZEG020000001">
    <property type="protein sequence ID" value="MDE8601757.1"/>
    <property type="molecule type" value="Genomic_DNA"/>
</dbReference>
<dbReference type="RefSeq" id="WP_255893947.1">
    <property type="nucleotide sequence ID" value="NZ_JAMZEG020000001.1"/>
</dbReference>
<evidence type="ECO:0000256" key="1">
    <source>
        <dbReference type="SAM" id="MobiDB-lite"/>
    </source>
</evidence>
<dbReference type="SUPFAM" id="SSF56784">
    <property type="entry name" value="HAD-like"/>
    <property type="match status" value="1"/>
</dbReference>
<evidence type="ECO:0000313" key="2">
    <source>
        <dbReference type="EMBL" id="MDE8601757.1"/>
    </source>
</evidence>
<accession>A0ABT5WAM6</accession>
<name>A0ABT5WAM6_9GAMM</name>
<dbReference type="InterPro" id="IPR036412">
    <property type="entry name" value="HAD-like_sf"/>
</dbReference>
<proteinExistence type="predicted"/>